<evidence type="ECO:0000313" key="2">
    <source>
        <dbReference type="EMBL" id="TRY83693.1"/>
    </source>
</evidence>
<comment type="caution">
    <text evidence="2">The sequence shown here is derived from an EMBL/GenBank/DDBJ whole genome shotgun (WGS) entry which is preliminary data.</text>
</comment>
<feature type="region of interest" description="Disordered" evidence="1">
    <location>
        <begin position="1"/>
        <end position="55"/>
    </location>
</feature>
<sequence>MDRNTDGTGPQGRKFAIKMKKKHRRGPKGVVIANKGALDPESETNPEDPDVIDESKPELPAEITSALPSFRPVANTKRHRVNLWQRFWKVKASRSISR</sequence>
<keyword evidence="3" id="KW-1185">Reference proteome</keyword>
<organism evidence="2 3">
    <name type="scientific">Danionella cerebrum</name>
    <dbReference type="NCBI Taxonomy" id="2873325"/>
    <lineage>
        <taxon>Eukaryota</taxon>
        <taxon>Metazoa</taxon>
        <taxon>Chordata</taxon>
        <taxon>Craniata</taxon>
        <taxon>Vertebrata</taxon>
        <taxon>Euteleostomi</taxon>
        <taxon>Actinopterygii</taxon>
        <taxon>Neopterygii</taxon>
        <taxon>Teleostei</taxon>
        <taxon>Ostariophysi</taxon>
        <taxon>Cypriniformes</taxon>
        <taxon>Danionidae</taxon>
        <taxon>Danioninae</taxon>
        <taxon>Danionella</taxon>
    </lineage>
</organism>
<accession>A0A553Q173</accession>
<evidence type="ECO:0000256" key="1">
    <source>
        <dbReference type="SAM" id="MobiDB-lite"/>
    </source>
</evidence>
<name>A0A553Q173_9TELE</name>
<dbReference type="EMBL" id="SRMA01026461">
    <property type="protein sequence ID" value="TRY83693.1"/>
    <property type="molecule type" value="Genomic_DNA"/>
</dbReference>
<proteinExistence type="predicted"/>
<dbReference type="AlphaFoldDB" id="A0A553Q173"/>
<gene>
    <name evidence="2" type="ORF">DNTS_034388</name>
</gene>
<dbReference type="Proteomes" id="UP000316079">
    <property type="component" value="Unassembled WGS sequence"/>
</dbReference>
<protein>
    <submittedName>
        <fullName evidence="2">Uncharacterized protein</fullName>
    </submittedName>
</protein>
<reference evidence="2 3" key="1">
    <citation type="journal article" date="2019" name="Sci. Data">
        <title>Hybrid genome assembly and annotation of Danionella translucida.</title>
        <authorList>
            <person name="Kadobianskyi M."/>
            <person name="Schulze L."/>
            <person name="Schuelke M."/>
            <person name="Judkewitz B."/>
        </authorList>
    </citation>
    <scope>NUCLEOTIDE SEQUENCE [LARGE SCALE GENOMIC DNA]</scope>
    <source>
        <strain evidence="2 3">Bolton</strain>
    </source>
</reference>
<feature type="compositionally biased region" description="Basic residues" evidence="1">
    <location>
        <begin position="15"/>
        <end position="27"/>
    </location>
</feature>
<feature type="compositionally biased region" description="Acidic residues" evidence="1">
    <location>
        <begin position="40"/>
        <end position="52"/>
    </location>
</feature>
<evidence type="ECO:0000313" key="3">
    <source>
        <dbReference type="Proteomes" id="UP000316079"/>
    </source>
</evidence>